<dbReference type="OrthoDB" id="671439at2759"/>
<protein>
    <submittedName>
        <fullName evidence="1">SGNH hydrolase-type esterase domain-containing protein</fullName>
    </submittedName>
</protein>
<dbReference type="EMBL" id="JAADJZ010000007">
    <property type="protein sequence ID" value="KAF2873408.1"/>
    <property type="molecule type" value="Genomic_DNA"/>
</dbReference>
<dbReference type="InterPro" id="IPR045136">
    <property type="entry name" value="Iah1-like"/>
</dbReference>
<name>A0A7C8I8M4_9PLEO</name>
<dbReference type="PANTHER" id="PTHR14209:SF19">
    <property type="entry name" value="ISOAMYL ACETATE-HYDROLYZING ESTERASE 1 HOMOLOG"/>
    <property type="match status" value="1"/>
</dbReference>
<keyword evidence="2" id="KW-1185">Reference proteome</keyword>
<dbReference type="PANTHER" id="PTHR14209">
    <property type="entry name" value="ISOAMYL ACETATE-HYDROLYZING ESTERASE 1"/>
    <property type="match status" value="1"/>
</dbReference>
<organism evidence="1 2">
    <name type="scientific">Massariosphaeria phaeospora</name>
    <dbReference type="NCBI Taxonomy" id="100035"/>
    <lineage>
        <taxon>Eukaryota</taxon>
        <taxon>Fungi</taxon>
        <taxon>Dikarya</taxon>
        <taxon>Ascomycota</taxon>
        <taxon>Pezizomycotina</taxon>
        <taxon>Dothideomycetes</taxon>
        <taxon>Pleosporomycetidae</taxon>
        <taxon>Pleosporales</taxon>
        <taxon>Pleosporales incertae sedis</taxon>
        <taxon>Massariosphaeria</taxon>
    </lineage>
</organism>
<proteinExistence type="predicted"/>
<dbReference type="Proteomes" id="UP000481861">
    <property type="component" value="Unassembled WGS sequence"/>
</dbReference>
<dbReference type="InterPro" id="IPR036514">
    <property type="entry name" value="SGNH_hydro_sf"/>
</dbReference>
<dbReference type="AlphaFoldDB" id="A0A7C8I8M4"/>
<comment type="caution">
    <text evidence="1">The sequence shown here is derived from an EMBL/GenBank/DDBJ whole genome shotgun (WGS) entry which is preliminary data.</text>
</comment>
<evidence type="ECO:0000313" key="1">
    <source>
        <dbReference type="EMBL" id="KAF2873408.1"/>
    </source>
</evidence>
<dbReference type="Pfam" id="PF00657">
    <property type="entry name" value="Lipase_GDSL"/>
    <property type="match status" value="1"/>
</dbReference>
<reference evidence="1 2" key="1">
    <citation type="submission" date="2020-01" db="EMBL/GenBank/DDBJ databases">
        <authorList>
            <consortium name="DOE Joint Genome Institute"/>
            <person name="Haridas S."/>
            <person name="Albert R."/>
            <person name="Binder M."/>
            <person name="Bloem J."/>
            <person name="Labutti K."/>
            <person name="Salamov A."/>
            <person name="Andreopoulos B."/>
            <person name="Baker S.E."/>
            <person name="Barry K."/>
            <person name="Bills G."/>
            <person name="Bluhm B.H."/>
            <person name="Cannon C."/>
            <person name="Castanera R."/>
            <person name="Culley D.E."/>
            <person name="Daum C."/>
            <person name="Ezra D."/>
            <person name="Gonzalez J.B."/>
            <person name="Henrissat B."/>
            <person name="Kuo A."/>
            <person name="Liang C."/>
            <person name="Lipzen A."/>
            <person name="Lutzoni F."/>
            <person name="Magnuson J."/>
            <person name="Mondo S."/>
            <person name="Nolan M."/>
            <person name="Ohm R."/>
            <person name="Pangilinan J."/>
            <person name="Park H.-J.H."/>
            <person name="Ramirez L."/>
            <person name="Alfaro M."/>
            <person name="Sun H."/>
            <person name="Tritt A."/>
            <person name="Yoshinaga Y."/>
            <person name="Zwiers L.-H.L."/>
            <person name="Turgeon B.G."/>
            <person name="Goodwin S.B."/>
            <person name="Spatafora J.W."/>
            <person name="Crous P.W."/>
            <person name="Grigoriev I.V."/>
        </authorList>
    </citation>
    <scope>NUCLEOTIDE SEQUENCE [LARGE SCALE GENOMIC DNA]</scope>
    <source>
        <strain evidence="1 2">CBS 611.86</strain>
    </source>
</reference>
<sequence>MASQKLPEFVLFGDSLTQWSFYESNQGCGWFLMGKYANKIRIVNEGNNHSYRHLSYTSDTLKANFREIIKRATTPTEAPTLLFTIWVGANDACFVGSREYVPLPAFEENIRLYVDTILSETSMANTNIVLLTPPPINIPDTRYDDGGVDIGPAGAVERDPKQERGYRTYMSKKRYAEKVMEIAGSYDDTGRVAGLHLWRAFVDAALADQNRLGDEDAYTEDRLPGCGLKGAKQFKQGYFDDGLHLDALGYNLVSTALLEVVLGKWPELAPERIQTSTQI</sequence>
<dbReference type="GO" id="GO:0016788">
    <property type="term" value="F:hydrolase activity, acting on ester bonds"/>
    <property type="evidence" value="ECO:0007669"/>
    <property type="project" value="InterPro"/>
</dbReference>
<dbReference type="InterPro" id="IPR001087">
    <property type="entry name" value="GDSL"/>
</dbReference>
<keyword evidence="1" id="KW-0378">Hydrolase</keyword>
<dbReference type="Gene3D" id="3.40.50.1110">
    <property type="entry name" value="SGNH hydrolase"/>
    <property type="match status" value="1"/>
</dbReference>
<accession>A0A7C8I8M4</accession>
<evidence type="ECO:0000313" key="2">
    <source>
        <dbReference type="Proteomes" id="UP000481861"/>
    </source>
</evidence>
<dbReference type="SUPFAM" id="SSF52266">
    <property type="entry name" value="SGNH hydrolase"/>
    <property type="match status" value="1"/>
</dbReference>
<gene>
    <name evidence="1" type="ORF">BDV95DRAFT_489142</name>
</gene>